<gene>
    <name evidence="3" type="ORF">GCM10022215_36970</name>
</gene>
<evidence type="ECO:0000313" key="3">
    <source>
        <dbReference type="EMBL" id="GAA4126897.1"/>
    </source>
</evidence>
<dbReference type="EMBL" id="BAAAZH010000028">
    <property type="protein sequence ID" value="GAA4126897.1"/>
    <property type="molecule type" value="Genomic_DNA"/>
</dbReference>
<organism evidence="3 4">
    <name type="scientific">Nocardioides fonticola</name>
    <dbReference type="NCBI Taxonomy" id="450363"/>
    <lineage>
        <taxon>Bacteria</taxon>
        <taxon>Bacillati</taxon>
        <taxon>Actinomycetota</taxon>
        <taxon>Actinomycetes</taxon>
        <taxon>Propionibacteriales</taxon>
        <taxon>Nocardioidaceae</taxon>
        <taxon>Nocardioides</taxon>
    </lineage>
</organism>
<feature type="compositionally biased region" description="Low complexity" evidence="1">
    <location>
        <begin position="23"/>
        <end position="38"/>
    </location>
</feature>
<reference evidence="4" key="1">
    <citation type="journal article" date="2019" name="Int. J. Syst. Evol. Microbiol.">
        <title>The Global Catalogue of Microorganisms (GCM) 10K type strain sequencing project: providing services to taxonomists for standard genome sequencing and annotation.</title>
        <authorList>
            <consortium name="The Broad Institute Genomics Platform"/>
            <consortium name="The Broad Institute Genome Sequencing Center for Infectious Disease"/>
            <person name="Wu L."/>
            <person name="Ma J."/>
        </authorList>
    </citation>
    <scope>NUCLEOTIDE SEQUENCE [LARGE SCALE GENOMIC DNA]</scope>
    <source>
        <strain evidence="4">JCM 16703</strain>
    </source>
</reference>
<feature type="transmembrane region" description="Helical" evidence="2">
    <location>
        <begin position="113"/>
        <end position="133"/>
    </location>
</feature>
<feature type="region of interest" description="Disordered" evidence="1">
    <location>
        <begin position="1"/>
        <end position="50"/>
    </location>
</feature>
<sequence>MAVVEVRAHASRETPAPARSLVPAGGRLAGSRGSAPGRLAPRPPEADSRLGRRRGFGALAWVSDRMGAPTSVWTLWGRREDAGTGGAEAPQGEPEAVSGRSDVKTWGIAQTMWFTIAVHLLALGIAVVMVFAVHLPRLGWLPVVSLAVGGVVGSAALAGSDVRRFGVGCLLGTTVSVVVFAALLVLFFVQYFVIGGHELS</sequence>
<name>A0ABP7XWW0_9ACTN</name>
<dbReference type="Proteomes" id="UP001501495">
    <property type="component" value="Unassembled WGS sequence"/>
</dbReference>
<accession>A0ABP7XWW0</accession>
<keyword evidence="4" id="KW-1185">Reference proteome</keyword>
<keyword evidence="2" id="KW-1133">Transmembrane helix</keyword>
<evidence type="ECO:0008006" key="5">
    <source>
        <dbReference type="Google" id="ProtNLM"/>
    </source>
</evidence>
<feature type="transmembrane region" description="Helical" evidence="2">
    <location>
        <begin position="170"/>
        <end position="194"/>
    </location>
</feature>
<feature type="transmembrane region" description="Helical" evidence="2">
    <location>
        <begin position="139"/>
        <end position="158"/>
    </location>
</feature>
<feature type="compositionally biased region" description="Basic and acidic residues" evidence="1">
    <location>
        <begin position="1"/>
        <end position="12"/>
    </location>
</feature>
<evidence type="ECO:0000256" key="2">
    <source>
        <dbReference type="SAM" id="Phobius"/>
    </source>
</evidence>
<evidence type="ECO:0000256" key="1">
    <source>
        <dbReference type="SAM" id="MobiDB-lite"/>
    </source>
</evidence>
<keyword evidence="2" id="KW-0812">Transmembrane</keyword>
<comment type="caution">
    <text evidence="3">The sequence shown here is derived from an EMBL/GenBank/DDBJ whole genome shotgun (WGS) entry which is preliminary data.</text>
</comment>
<proteinExistence type="predicted"/>
<evidence type="ECO:0000313" key="4">
    <source>
        <dbReference type="Proteomes" id="UP001501495"/>
    </source>
</evidence>
<keyword evidence="2" id="KW-0472">Membrane</keyword>
<protein>
    <recommendedName>
        <fullName evidence="5">DUF4190 domain-containing protein</fullName>
    </recommendedName>
</protein>